<reference evidence="2 3" key="1">
    <citation type="journal article" date="2021" name="Genome Biol.">
        <title>AFLAP: assembly-free linkage analysis pipeline using k-mers from genome sequencing data.</title>
        <authorList>
            <person name="Fletcher K."/>
            <person name="Zhang L."/>
            <person name="Gil J."/>
            <person name="Han R."/>
            <person name="Cavanaugh K."/>
            <person name="Michelmore R."/>
        </authorList>
    </citation>
    <scope>NUCLEOTIDE SEQUENCE [LARGE SCALE GENOMIC DNA]</scope>
    <source>
        <strain evidence="2 3">SF5</strain>
    </source>
</reference>
<dbReference type="KEGG" id="blac:94351820"/>
<evidence type="ECO:0000256" key="1">
    <source>
        <dbReference type="SAM" id="MobiDB-lite"/>
    </source>
</evidence>
<evidence type="ECO:0000313" key="2">
    <source>
        <dbReference type="EMBL" id="TDH68202.1"/>
    </source>
</evidence>
<organism evidence="2 3">
    <name type="scientific">Bremia lactucae</name>
    <name type="common">Lettuce downy mildew</name>
    <dbReference type="NCBI Taxonomy" id="4779"/>
    <lineage>
        <taxon>Eukaryota</taxon>
        <taxon>Sar</taxon>
        <taxon>Stramenopiles</taxon>
        <taxon>Oomycota</taxon>
        <taxon>Peronosporomycetes</taxon>
        <taxon>Peronosporales</taxon>
        <taxon>Peronosporaceae</taxon>
        <taxon>Bremia</taxon>
    </lineage>
</organism>
<proteinExistence type="predicted"/>
<gene>
    <name evidence="2" type="ORF">CCR75_008094</name>
</gene>
<dbReference type="EMBL" id="SHOA02000003">
    <property type="protein sequence ID" value="TDH68202.1"/>
    <property type="molecule type" value="Genomic_DNA"/>
</dbReference>
<dbReference type="AlphaFoldDB" id="A0A976FJZ6"/>
<protein>
    <submittedName>
        <fullName evidence="2">Uncharacterized protein</fullName>
    </submittedName>
</protein>
<feature type="region of interest" description="Disordered" evidence="1">
    <location>
        <begin position="1"/>
        <end position="23"/>
    </location>
</feature>
<sequence>METPCFDDDEDDGRRIKQPTKKNEDLEVDDVINTCNGTSDQVMDPVSDPSSFCLGLLCS</sequence>
<accession>A0A976FJZ6</accession>
<comment type="caution">
    <text evidence="2">The sequence shown here is derived from an EMBL/GenBank/DDBJ whole genome shotgun (WGS) entry which is preliminary data.</text>
</comment>
<dbReference type="GeneID" id="94351820"/>
<dbReference type="RefSeq" id="XP_067817701.1">
    <property type="nucleotide sequence ID" value="XM_067966149.1"/>
</dbReference>
<evidence type="ECO:0000313" key="3">
    <source>
        <dbReference type="Proteomes" id="UP000294530"/>
    </source>
</evidence>
<dbReference type="Proteomes" id="UP000294530">
    <property type="component" value="Unassembled WGS sequence"/>
</dbReference>
<keyword evidence="3" id="KW-1185">Reference proteome</keyword>
<feature type="compositionally biased region" description="Acidic residues" evidence="1">
    <location>
        <begin position="1"/>
        <end position="11"/>
    </location>
</feature>
<name>A0A976FJZ6_BRELC</name>